<name>A0A2N5H6E9_9BACI</name>
<keyword evidence="3" id="KW-1185">Reference proteome</keyword>
<feature type="transmembrane region" description="Helical" evidence="1">
    <location>
        <begin position="177"/>
        <end position="194"/>
    </location>
</feature>
<feature type="transmembrane region" description="Helical" evidence="1">
    <location>
        <begin position="25"/>
        <end position="51"/>
    </location>
</feature>
<dbReference type="RefSeq" id="WP_101652360.1">
    <property type="nucleotide sequence ID" value="NZ_PGVE01000107.1"/>
</dbReference>
<feature type="transmembrane region" description="Helical" evidence="1">
    <location>
        <begin position="81"/>
        <end position="100"/>
    </location>
</feature>
<comment type="caution">
    <text evidence="2">The sequence shown here is derived from an EMBL/GenBank/DDBJ whole genome shotgun (WGS) entry which is preliminary data.</text>
</comment>
<dbReference type="OrthoDB" id="2182676at2"/>
<dbReference type="EMBL" id="PGVE01000107">
    <property type="protein sequence ID" value="PLS01092.1"/>
    <property type="molecule type" value="Genomic_DNA"/>
</dbReference>
<reference evidence="2 3" key="1">
    <citation type="submission" date="2017-11" db="EMBL/GenBank/DDBJ databases">
        <title>Comparitive Functional Genomics of Dry Heat Resistant strains isolated from the Viking Spacecraft.</title>
        <authorList>
            <person name="Seuylemezian A."/>
            <person name="Cooper K."/>
            <person name="Vaishampayan P."/>
        </authorList>
    </citation>
    <scope>NUCLEOTIDE SEQUENCE [LARGE SCALE GENOMIC DNA]</scope>
    <source>
        <strain evidence="2 3">V32-6</strain>
    </source>
</reference>
<dbReference type="AlphaFoldDB" id="A0A2N5H6E9"/>
<feature type="transmembrane region" description="Helical" evidence="1">
    <location>
        <begin position="147"/>
        <end position="171"/>
    </location>
</feature>
<proteinExistence type="predicted"/>
<evidence type="ECO:0000256" key="1">
    <source>
        <dbReference type="SAM" id="Phobius"/>
    </source>
</evidence>
<dbReference type="Pfam" id="PF04854">
    <property type="entry name" value="DUF624"/>
    <property type="match status" value="1"/>
</dbReference>
<evidence type="ECO:0000313" key="2">
    <source>
        <dbReference type="EMBL" id="PLS01092.1"/>
    </source>
</evidence>
<organism evidence="2 3">
    <name type="scientific">Neobacillus cucumis</name>
    <dbReference type="NCBI Taxonomy" id="1740721"/>
    <lineage>
        <taxon>Bacteria</taxon>
        <taxon>Bacillati</taxon>
        <taxon>Bacillota</taxon>
        <taxon>Bacilli</taxon>
        <taxon>Bacillales</taxon>
        <taxon>Bacillaceae</taxon>
        <taxon>Neobacillus</taxon>
    </lineage>
</organism>
<accession>A0A2N5H6E9</accession>
<keyword evidence="1" id="KW-0472">Membrane</keyword>
<protein>
    <recommendedName>
        <fullName evidence="4">DUF624 domain-containing protein</fullName>
    </recommendedName>
</protein>
<evidence type="ECO:0000313" key="3">
    <source>
        <dbReference type="Proteomes" id="UP000234950"/>
    </source>
</evidence>
<keyword evidence="1" id="KW-0812">Transmembrane</keyword>
<keyword evidence="1" id="KW-1133">Transmembrane helix</keyword>
<dbReference type="InterPro" id="IPR006938">
    <property type="entry name" value="DUF624"/>
</dbReference>
<evidence type="ECO:0008006" key="4">
    <source>
        <dbReference type="Google" id="ProtNLM"/>
    </source>
</evidence>
<feature type="transmembrane region" description="Helical" evidence="1">
    <location>
        <begin position="106"/>
        <end position="135"/>
    </location>
</feature>
<dbReference type="Proteomes" id="UP000234950">
    <property type="component" value="Unassembled WGS sequence"/>
</dbReference>
<sequence>MQFNWVVGKAYTGCEWVMKLAYLNILWVLFSLGGLILLGISPASVALFTILRKWLMNETDVPIFPTFLNTYKKEFVKSNQLGWIMALIGMFLYFDFKYLITVGGTIQYVLSIPLVIVTILFFITMLYLFPVYVHYELRLIQYIKNSFYIGIINMHITILMIAVTILIGILYRSIPGIVPFFSISLFSLMVMTGAKQSFNRIEAKQKRLSVQN</sequence>
<gene>
    <name evidence="2" type="ORF">CVD27_27300</name>
</gene>